<evidence type="ECO:0000259" key="1">
    <source>
        <dbReference type="Pfam" id="PF06527"/>
    </source>
</evidence>
<sequence length="352" mass="40826">MGSERLWPAHPHPYRGELLSSWLVRVAHANGLKVQTFCRLAFGSDRQIWNRDVDRLAPAWLVETMSARTGTPLRRAWQTTLMVYRSKLFAHWKGAGQLQWVLSLKMYHRKRLGYGLQFCPRCLAEDVEPYFRLAWRVAFYTYCPKHHCMLLDRCPQCGQGVAYHRIELGRPDITSTDPLCRCWACGYDYRQSGTTKVDRWNEHTFESWTKVLRMIDCGAPSSTRFDYGKLAVLHQMVKLLTGDEKSRRLARYVASKTGQPVPNAAATRVPIEGRGLAERHHVVGLAWWLIGRWPSRLRAAWQCHALRYNWLLRDFKRAPGWYRTFASSLSRRVSGPQECVTRDGFKNASPRS</sequence>
<feature type="domain" description="TniQ" evidence="1">
    <location>
        <begin position="8"/>
        <end position="150"/>
    </location>
</feature>
<proteinExistence type="predicted"/>
<name>G3A3Z4_9RALS</name>
<gene>
    <name evidence="2" type="ORF">RALSY_30362</name>
</gene>
<reference evidence="2" key="2">
    <citation type="submission" date="2011-04" db="EMBL/GenBank/DDBJ databases">
        <authorList>
            <person name="Genoscope - CEA"/>
        </authorList>
    </citation>
    <scope>NUCLEOTIDE SEQUENCE</scope>
    <source>
        <strain evidence="2">R24</strain>
    </source>
</reference>
<dbReference type="RefSeq" id="WP_269436920.1">
    <property type="nucleotide sequence ID" value="NZ_CP115944.1"/>
</dbReference>
<dbReference type="InterPro" id="IPR009492">
    <property type="entry name" value="TniQ"/>
</dbReference>
<protein>
    <recommendedName>
        <fullName evidence="1">TniQ domain-containing protein</fullName>
    </recommendedName>
</protein>
<dbReference type="AlphaFoldDB" id="G3A3Z4"/>
<accession>G3A3Z4</accession>
<dbReference type="Pfam" id="PF06527">
    <property type="entry name" value="TniQ"/>
    <property type="match status" value="1"/>
</dbReference>
<dbReference type="EMBL" id="FR854088">
    <property type="protein sequence ID" value="CCA88613.1"/>
    <property type="molecule type" value="Genomic_DNA"/>
</dbReference>
<reference evidence="2" key="1">
    <citation type="journal article" date="2011" name="PLoS ONE">
        <title>Ralstonia syzygii, the Blood Disease Bacterium and some Asian R. solanacearum strains form a single genomic species despite divergent lifestyles.</title>
        <authorList>
            <person name="Remenant B."/>
            <person name="de Cambiaire J.C."/>
            <person name="Cellier G."/>
            <person name="Jacobs J.M."/>
            <person name="Mangenot S."/>
            <person name="Barbe V."/>
            <person name="Lajus A."/>
            <person name="Vallenet D."/>
            <person name="Medigue C."/>
            <person name="Fegan M."/>
            <person name="Allen C."/>
            <person name="Prior P."/>
        </authorList>
    </citation>
    <scope>NUCLEOTIDE SEQUENCE</scope>
    <source>
        <strain evidence="2">R24</strain>
    </source>
</reference>
<evidence type="ECO:0000313" key="2">
    <source>
        <dbReference type="EMBL" id="CCA88613.1"/>
    </source>
</evidence>
<organism evidence="2">
    <name type="scientific">Ralstonia syzygii R24</name>
    <dbReference type="NCBI Taxonomy" id="907261"/>
    <lineage>
        <taxon>Bacteria</taxon>
        <taxon>Pseudomonadati</taxon>
        <taxon>Pseudomonadota</taxon>
        <taxon>Betaproteobacteria</taxon>
        <taxon>Burkholderiales</taxon>
        <taxon>Burkholderiaceae</taxon>
        <taxon>Ralstonia</taxon>
        <taxon>Ralstonia solanacearum species complex</taxon>
    </lineage>
</organism>